<evidence type="ECO:0000313" key="2">
    <source>
        <dbReference type="EMBL" id="CAG8632134.1"/>
    </source>
</evidence>
<feature type="compositionally biased region" description="Polar residues" evidence="1">
    <location>
        <begin position="214"/>
        <end position="225"/>
    </location>
</feature>
<comment type="caution">
    <text evidence="2">The sequence shown here is derived from an EMBL/GenBank/DDBJ whole genome shotgun (WGS) entry which is preliminary data.</text>
</comment>
<name>A0A9N9DE59_9GLOM</name>
<gene>
    <name evidence="2" type="ORF">DERYTH_LOCUS9199</name>
</gene>
<accession>A0A9N9DE59</accession>
<keyword evidence="3" id="KW-1185">Reference proteome</keyword>
<protein>
    <submittedName>
        <fullName evidence="2">5378_t:CDS:1</fullName>
    </submittedName>
</protein>
<evidence type="ECO:0000313" key="3">
    <source>
        <dbReference type="Proteomes" id="UP000789405"/>
    </source>
</evidence>
<evidence type="ECO:0000256" key="1">
    <source>
        <dbReference type="SAM" id="MobiDB-lite"/>
    </source>
</evidence>
<dbReference type="AlphaFoldDB" id="A0A9N9DE59"/>
<proteinExistence type="predicted"/>
<feature type="non-terminal residue" evidence="2">
    <location>
        <position position="1"/>
    </location>
</feature>
<dbReference type="EMBL" id="CAJVPY010004963">
    <property type="protein sequence ID" value="CAG8632134.1"/>
    <property type="molecule type" value="Genomic_DNA"/>
</dbReference>
<feature type="region of interest" description="Disordered" evidence="1">
    <location>
        <begin position="212"/>
        <end position="247"/>
    </location>
</feature>
<feature type="compositionally biased region" description="Polar residues" evidence="1">
    <location>
        <begin position="234"/>
        <end position="247"/>
    </location>
</feature>
<reference evidence="2" key="1">
    <citation type="submission" date="2021-06" db="EMBL/GenBank/DDBJ databases">
        <authorList>
            <person name="Kallberg Y."/>
            <person name="Tangrot J."/>
            <person name="Rosling A."/>
        </authorList>
    </citation>
    <scope>NUCLEOTIDE SEQUENCE</scope>
    <source>
        <strain evidence="2">MA453B</strain>
    </source>
</reference>
<organism evidence="2 3">
    <name type="scientific">Dentiscutata erythropus</name>
    <dbReference type="NCBI Taxonomy" id="1348616"/>
    <lineage>
        <taxon>Eukaryota</taxon>
        <taxon>Fungi</taxon>
        <taxon>Fungi incertae sedis</taxon>
        <taxon>Mucoromycota</taxon>
        <taxon>Glomeromycotina</taxon>
        <taxon>Glomeromycetes</taxon>
        <taxon>Diversisporales</taxon>
        <taxon>Gigasporaceae</taxon>
        <taxon>Dentiscutata</taxon>
    </lineage>
</organism>
<dbReference type="Proteomes" id="UP000789405">
    <property type="component" value="Unassembled WGS sequence"/>
</dbReference>
<dbReference type="OrthoDB" id="2389127at2759"/>
<sequence length="247" mass="28672">CDFTKYGTTHPIWNYFEKLEHVTGFQQPRAKCFECNYEFNEATKPAKKHFKICQLVSNNKHKEYAELEKVYKTTNKKSDSNIEPILSTTSSRTSRQSVINFAVVDCIMAQEQKALELKFASSIYQYSLVLSLSELQPIIDLWKQARPAFKLPSRRYLSTTLLDKVYNETKKEVQLHISSCNNLCLIFDESYEFDKTNEIEIGIWEDSDFDLDNTDNLSDNEYNSQESDDEKISSSDTENFSDTSDSE</sequence>